<accession>A0A061ALP1</accession>
<dbReference type="PANTHER" id="PTHR45957:SF1">
    <property type="entry name" value="ANAPHASE-PROMOTING COMPLEX SUBUNIT 2"/>
    <property type="match status" value="1"/>
</dbReference>
<keyword evidence="3" id="KW-0498">Mitosis</keyword>
<protein>
    <recommendedName>
        <fullName evidence="1">Anaphase-promoting complex subunit 2</fullName>
    </recommendedName>
</protein>
<dbReference type="InterPro" id="IPR036390">
    <property type="entry name" value="WH_DNA-bd_sf"/>
</dbReference>
<dbReference type="EMBL" id="LK052887">
    <property type="protein sequence ID" value="CDR38477.1"/>
    <property type="molecule type" value="Genomic_DNA"/>
</dbReference>
<dbReference type="InterPro" id="IPR036388">
    <property type="entry name" value="WH-like_DNA-bd_sf"/>
</dbReference>
<evidence type="ECO:0000256" key="5">
    <source>
        <dbReference type="ARBA" id="ARBA00023306"/>
    </source>
</evidence>
<evidence type="ECO:0000256" key="2">
    <source>
        <dbReference type="ARBA" id="ARBA00022618"/>
    </source>
</evidence>
<keyword evidence="4" id="KW-0833">Ubl conjugation pathway</keyword>
<dbReference type="Pfam" id="PF25773">
    <property type="entry name" value="TPR_ANAPC2"/>
    <property type="match status" value="1"/>
</dbReference>
<dbReference type="Gene3D" id="1.10.10.10">
    <property type="entry name" value="Winged helix-like DNA-binding domain superfamily/Winged helix DNA-binding domain"/>
    <property type="match status" value="1"/>
</dbReference>
<dbReference type="SUPFAM" id="SSF46785">
    <property type="entry name" value="Winged helix' DNA-binding domain"/>
    <property type="match status" value="1"/>
</dbReference>
<dbReference type="GO" id="GO:0031625">
    <property type="term" value="F:ubiquitin protein ligase binding"/>
    <property type="evidence" value="ECO:0007669"/>
    <property type="project" value="InterPro"/>
</dbReference>
<proteinExistence type="inferred from homology"/>
<dbReference type="SUPFAM" id="SSF75632">
    <property type="entry name" value="Cullin homology domain"/>
    <property type="match status" value="1"/>
</dbReference>
<comment type="similarity">
    <text evidence="6">Belongs to the cullin family.</text>
</comment>
<dbReference type="VEuPathDB" id="FungiDB:BON22_4112"/>
<feature type="domain" description="Cullin family profile" evidence="7">
    <location>
        <begin position="288"/>
        <end position="524"/>
    </location>
</feature>
<evidence type="ECO:0000313" key="8">
    <source>
        <dbReference type="EMBL" id="CDR38477.1"/>
    </source>
</evidence>
<dbReference type="InterPro" id="IPR044554">
    <property type="entry name" value="ANAPC2"/>
</dbReference>
<dbReference type="PROSITE" id="PS50069">
    <property type="entry name" value="CULLIN_2"/>
    <property type="match status" value="1"/>
</dbReference>
<dbReference type="Pfam" id="PF08672">
    <property type="entry name" value="ANAPC2"/>
    <property type="match status" value="1"/>
</dbReference>
<sequence length="633" mass="72241">MATASQIARVFSLPEIPHESDAEIASHWLLNHEHKEPTQRVKAALRRVTENDQIEQLLLHYNAQIRDEVLGLDLDNMAQLERIRNYFLFPAEYLSLTDLEFDQLERTINSVIKSKIKALAPLTQEQELFVLSLGLDTTEVTKLNKHTAVVNRIAEYAGVWNRTLLDEVDHQDELTRSELSKLRINEIFDIVIEYPSTIPALLDLKQCMDPTQRSVLINSFTRACTERLLHAGANTNDIILCYTSTIKSFLIIDPRGVLLDNASRPIRRYLRDREDTIPAIVNALLDNNPDDPLSKLADELAVETEKTVNNLTLDWHPDPIDALPDFRKQDIIESLISIFDSKEQFISELVDAFSRKLLAIKDFNISDSLLKLQQLKPKFEENELNNLDVMIRDIADSEDIDSFIHSKNSNLANNIRFSILSYMYWPELEDLEFKLPDSLTQQMESYAAEFKEVKKGRIIKCLKIGIVEVVLEFGDVKLQFDVSPDKAAVINCFDDESPTQNLMNICMKLEMDPATAKEALKYWVNAGILKSDADGYVVIEAQEPRSELMVDEDDTKDHDDEKFAGYAPYWAFITEMLSNLGPMEASKIHTFLTAVVPKKLGYTASAGELDEFLKYCVSRNQLDLVSGKYKLKD</sequence>
<evidence type="ECO:0000256" key="4">
    <source>
        <dbReference type="ARBA" id="ARBA00022786"/>
    </source>
</evidence>
<keyword evidence="5" id="KW-0131">Cell cycle</keyword>
<organism evidence="8">
    <name type="scientific">Cyberlindnera fabianii</name>
    <name type="common">Yeast</name>
    <name type="synonym">Hansenula fabianii</name>
    <dbReference type="NCBI Taxonomy" id="36022"/>
    <lineage>
        <taxon>Eukaryota</taxon>
        <taxon>Fungi</taxon>
        <taxon>Dikarya</taxon>
        <taxon>Ascomycota</taxon>
        <taxon>Saccharomycotina</taxon>
        <taxon>Saccharomycetes</taxon>
        <taxon>Phaffomycetales</taxon>
        <taxon>Phaffomycetaceae</taxon>
        <taxon>Cyberlindnera</taxon>
    </lineage>
</organism>
<dbReference type="InterPro" id="IPR036317">
    <property type="entry name" value="Cullin_homology_sf"/>
</dbReference>
<dbReference type="SMART" id="SM01013">
    <property type="entry name" value="APC2"/>
    <property type="match status" value="1"/>
</dbReference>
<dbReference type="GO" id="GO:0007091">
    <property type="term" value="P:metaphase/anaphase transition of mitotic cell cycle"/>
    <property type="evidence" value="ECO:0007669"/>
    <property type="project" value="TreeGrafter"/>
</dbReference>
<dbReference type="AlphaFoldDB" id="A0A061ALP1"/>
<reference evidence="8" key="1">
    <citation type="journal article" date="2014" name="Genome Announc.">
        <title>Genome sequence of the yeast Cyberlindnera fabianii (Hansenula fabianii).</title>
        <authorList>
            <person name="Freel K.C."/>
            <person name="Sarilar V."/>
            <person name="Neuveglise C."/>
            <person name="Devillers H."/>
            <person name="Friedrich A."/>
            <person name="Schacherer J."/>
        </authorList>
    </citation>
    <scope>NUCLEOTIDE SEQUENCE</scope>
    <source>
        <strain evidence="8">YJS4271</strain>
    </source>
</reference>
<dbReference type="OrthoDB" id="5581181at2759"/>
<dbReference type="InterPro" id="IPR014786">
    <property type="entry name" value="ANAPC2_C"/>
</dbReference>
<keyword evidence="2" id="KW-0132">Cell division</keyword>
<evidence type="ECO:0000259" key="7">
    <source>
        <dbReference type="PROSITE" id="PS50069"/>
    </source>
</evidence>
<dbReference type="GO" id="GO:0070979">
    <property type="term" value="P:protein K11-linked ubiquitination"/>
    <property type="evidence" value="ECO:0007669"/>
    <property type="project" value="TreeGrafter"/>
</dbReference>
<dbReference type="Gene3D" id="3.30.230.130">
    <property type="entry name" value="Cullin, Chain C, Domain 2"/>
    <property type="match status" value="1"/>
</dbReference>
<dbReference type="PANTHER" id="PTHR45957">
    <property type="entry name" value="ANAPHASE-PROMOTING COMPLEX SUBUNIT 2"/>
    <property type="match status" value="1"/>
</dbReference>
<dbReference type="SMART" id="SM00182">
    <property type="entry name" value="CULLIN"/>
    <property type="match status" value="1"/>
</dbReference>
<gene>
    <name evidence="8" type="ORF">CYFA0S_02e02102g</name>
</gene>
<evidence type="ECO:0000256" key="1">
    <source>
        <dbReference type="ARBA" id="ARBA00016068"/>
    </source>
</evidence>
<dbReference type="InterPro" id="IPR057975">
    <property type="entry name" value="TPR_ANAPC2"/>
</dbReference>
<evidence type="ECO:0000256" key="3">
    <source>
        <dbReference type="ARBA" id="ARBA00022776"/>
    </source>
</evidence>
<dbReference type="PhylomeDB" id="A0A061ALP1"/>
<dbReference type="GO" id="GO:0005680">
    <property type="term" value="C:anaphase-promoting complex"/>
    <property type="evidence" value="ECO:0007669"/>
    <property type="project" value="TreeGrafter"/>
</dbReference>
<name>A0A061ALP1_CYBFA</name>
<dbReference type="GO" id="GO:0006511">
    <property type="term" value="P:ubiquitin-dependent protein catabolic process"/>
    <property type="evidence" value="ECO:0007669"/>
    <property type="project" value="InterPro"/>
</dbReference>
<dbReference type="InterPro" id="IPR016158">
    <property type="entry name" value="Cullin_homology"/>
</dbReference>
<evidence type="ECO:0000256" key="6">
    <source>
        <dbReference type="PROSITE-ProRule" id="PRU00330"/>
    </source>
</evidence>
<dbReference type="GO" id="GO:0051301">
    <property type="term" value="P:cell division"/>
    <property type="evidence" value="ECO:0007669"/>
    <property type="project" value="UniProtKB-KW"/>
</dbReference>